<proteinExistence type="predicted"/>
<accession>A0AAN9QS75</accession>
<name>A0AAN9QS75_CANGL</name>
<protein>
    <submittedName>
        <fullName evidence="2">Uncharacterized protein</fullName>
    </submittedName>
</protein>
<feature type="compositionally biased region" description="Basic and acidic residues" evidence="1">
    <location>
        <begin position="37"/>
        <end position="47"/>
    </location>
</feature>
<evidence type="ECO:0000313" key="3">
    <source>
        <dbReference type="Proteomes" id="UP001367508"/>
    </source>
</evidence>
<dbReference type="Proteomes" id="UP001367508">
    <property type="component" value="Unassembled WGS sequence"/>
</dbReference>
<dbReference type="AlphaFoldDB" id="A0AAN9QS75"/>
<sequence length="133" mass="14907">MSESKLPARHLQKPEPSLPFLHLRDKQSLCSGPTHRNHPDSKTPQLRELHVDAHTRARPESLLPGTDPVIGIHGTPREKNVKPVASHHVNRLLKNKSAMNNCHSRKPLRRKEGTSIQRRSSAIPVSIRDGDNA</sequence>
<keyword evidence="3" id="KW-1185">Reference proteome</keyword>
<evidence type="ECO:0000313" key="2">
    <source>
        <dbReference type="EMBL" id="KAK7344871.1"/>
    </source>
</evidence>
<gene>
    <name evidence="2" type="ORF">VNO77_15063</name>
</gene>
<organism evidence="2 3">
    <name type="scientific">Canavalia gladiata</name>
    <name type="common">Sword bean</name>
    <name type="synonym">Dolichos gladiatus</name>
    <dbReference type="NCBI Taxonomy" id="3824"/>
    <lineage>
        <taxon>Eukaryota</taxon>
        <taxon>Viridiplantae</taxon>
        <taxon>Streptophyta</taxon>
        <taxon>Embryophyta</taxon>
        <taxon>Tracheophyta</taxon>
        <taxon>Spermatophyta</taxon>
        <taxon>Magnoliopsida</taxon>
        <taxon>eudicotyledons</taxon>
        <taxon>Gunneridae</taxon>
        <taxon>Pentapetalae</taxon>
        <taxon>rosids</taxon>
        <taxon>fabids</taxon>
        <taxon>Fabales</taxon>
        <taxon>Fabaceae</taxon>
        <taxon>Papilionoideae</taxon>
        <taxon>50 kb inversion clade</taxon>
        <taxon>NPAAA clade</taxon>
        <taxon>indigoferoid/millettioid clade</taxon>
        <taxon>Phaseoleae</taxon>
        <taxon>Canavalia</taxon>
    </lineage>
</organism>
<dbReference type="EMBL" id="JAYMYQ010000003">
    <property type="protein sequence ID" value="KAK7344871.1"/>
    <property type="molecule type" value="Genomic_DNA"/>
</dbReference>
<feature type="region of interest" description="Disordered" evidence="1">
    <location>
        <begin position="98"/>
        <end position="133"/>
    </location>
</feature>
<reference evidence="2 3" key="1">
    <citation type="submission" date="2024-01" db="EMBL/GenBank/DDBJ databases">
        <title>The genomes of 5 underutilized Papilionoideae crops provide insights into root nodulation and disease resistanc.</title>
        <authorList>
            <person name="Jiang F."/>
        </authorList>
    </citation>
    <scope>NUCLEOTIDE SEQUENCE [LARGE SCALE GENOMIC DNA]</scope>
    <source>
        <strain evidence="2">LVBAO_FW01</strain>
        <tissue evidence="2">Leaves</tissue>
    </source>
</reference>
<comment type="caution">
    <text evidence="2">The sequence shown here is derived from an EMBL/GenBank/DDBJ whole genome shotgun (WGS) entry which is preliminary data.</text>
</comment>
<evidence type="ECO:0000256" key="1">
    <source>
        <dbReference type="SAM" id="MobiDB-lite"/>
    </source>
</evidence>
<feature type="region of interest" description="Disordered" evidence="1">
    <location>
        <begin position="28"/>
        <end position="47"/>
    </location>
</feature>